<evidence type="ECO:0000313" key="11">
    <source>
        <dbReference type="Proteomes" id="UP000077363"/>
    </source>
</evidence>
<keyword evidence="4 7" id="KW-0012">Acyltransferase</keyword>
<dbReference type="PANTHER" id="PTHR43853:SF21">
    <property type="entry name" value="STEROID 3-KETOACYL-COA THIOLASE"/>
    <property type="match status" value="1"/>
</dbReference>
<dbReference type="GO" id="GO:0005737">
    <property type="term" value="C:cytoplasm"/>
    <property type="evidence" value="ECO:0007669"/>
    <property type="project" value="UniProtKB-ARBA"/>
</dbReference>
<dbReference type="GO" id="GO:0010124">
    <property type="term" value="P:phenylacetate catabolic process"/>
    <property type="evidence" value="ECO:0007669"/>
    <property type="project" value="TreeGrafter"/>
</dbReference>
<dbReference type="Proteomes" id="UP000077363">
    <property type="component" value="Chromosome"/>
</dbReference>
<dbReference type="EC" id="2.3.1.16" evidence="5"/>
<dbReference type="OrthoDB" id="9764892at2"/>
<sequence length="401" mass="41188">MTLRDAVIVSAVRTPVGRGVKGTLANTRPDDLAALVLNEAVRRAGVDVSLVEDVYFGCAIPEAEQGLNVARMAALRAGMPDTVGGVTVNRFCSSGLQTIAMAAAAIQSGQADVMLAGGVESMSMVPMSGHNPSPNPELVDVRPGAYIGMGLTAENVAAKYGVSREDQDAFAYRSHQRAAAAQDAGKFDAEIIAVPVRVDKVKGTKITSTTVNFDKDELIRRDANIADMAKVRPAFKMGGSVSAANSSPFSDGAAAVLIMSGEKAQELGIKPLAKFLGFAVAGVEPELMGIGPVKAVPKVLAQTGLTLADIDLIELNEAFAAQSLAVARELGLNQEIMNVNGGAIALGHPLGCSGAKLATSAIYELQRRGGGKALITMCIGGGMGAAGIIEVYPADVALAAD</sequence>
<evidence type="ECO:0000256" key="6">
    <source>
        <dbReference type="PIRSR" id="PIRSR000429-1"/>
    </source>
</evidence>
<keyword evidence="11" id="KW-1185">Reference proteome</keyword>
<dbReference type="EMBL" id="CP011387">
    <property type="protein sequence ID" value="ANE43263.1"/>
    <property type="molecule type" value="Genomic_DNA"/>
</dbReference>
<evidence type="ECO:0000256" key="4">
    <source>
        <dbReference type="ARBA" id="ARBA00023315"/>
    </source>
</evidence>
<dbReference type="InterPro" id="IPR050215">
    <property type="entry name" value="Thiolase-like_sf_Thiolase"/>
</dbReference>
<evidence type="ECO:0000313" key="10">
    <source>
        <dbReference type="EMBL" id="ANE43263.1"/>
    </source>
</evidence>
<feature type="active site" description="Acyl-thioester intermediate" evidence="6">
    <location>
        <position position="92"/>
    </location>
</feature>
<proteinExistence type="inferred from homology"/>
<dbReference type="Pfam" id="PF02803">
    <property type="entry name" value="Thiolase_C"/>
    <property type="match status" value="1"/>
</dbReference>
<dbReference type="GO" id="GO:0003988">
    <property type="term" value="F:acetyl-CoA C-acyltransferase activity"/>
    <property type="evidence" value="ECO:0007669"/>
    <property type="project" value="UniProtKB-EC"/>
</dbReference>
<comment type="similarity">
    <text evidence="2 7">Belongs to the thiolase-like superfamily. Thiolase family.</text>
</comment>
<dbReference type="InterPro" id="IPR016039">
    <property type="entry name" value="Thiolase-like"/>
</dbReference>
<dbReference type="STRING" id="1182568.SU48_05210"/>
<dbReference type="PATRIC" id="fig|1182568.3.peg.1081"/>
<dbReference type="InterPro" id="IPR020613">
    <property type="entry name" value="Thiolase_CS"/>
</dbReference>
<dbReference type="PROSITE" id="PS00099">
    <property type="entry name" value="THIOLASE_3"/>
    <property type="match status" value="1"/>
</dbReference>
<dbReference type="CDD" id="cd00751">
    <property type="entry name" value="thiolase"/>
    <property type="match status" value="1"/>
</dbReference>
<dbReference type="GO" id="GO:0006635">
    <property type="term" value="P:fatty acid beta-oxidation"/>
    <property type="evidence" value="ECO:0007669"/>
    <property type="project" value="TreeGrafter"/>
</dbReference>
<dbReference type="FunFam" id="3.40.47.10:FF:000010">
    <property type="entry name" value="Acetyl-CoA acetyltransferase (Thiolase)"/>
    <property type="match status" value="1"/>
</dbReference>
<dbReference type="PROSITE" id="PS00737">
    <property type="entry name" value="THIOLASE_2"/>
    <property type="match status" value="1"/>
</dbReference>
<feature type="active site" description="Proton acceptor" evidence="6">
    <location>
        <position position="378"/>
    </location>
</feature>
<dbReference type="AlphaFoldDB" id="A0A172T8Y2"/>
<dbReference type="PIRSF" id="PIRSF000429">
    <property type="entry name" value="Ac-CoA_Ac_transf"/>
    <property type="match status" value="1"/>
</dbReference>
<dbReference type="PANTHER" id="PTHR43853">
    <property type="entry name" value="3-KETOACYL-COA THIOLASE, PEROXISOMAL"/>
    <property type="match status" value="1"/>
</dbReference>
<organism evidence="10 11">
    <name type="scientific">Deinococcus puniceus</name>
    <dbReference type="NCBI Taxonomy" id="1182568"/>
    <lineage>
        <taxon>Bacteria</taxon>
        <taxon>Thermotogati</taxon>
        <taxon>Deinococcota</taxon>
        <taxon>Deinococci</taxon>
        <taxon>Deinococcales</taxon>
        <taxon>Deinococcaceae</taxon>
        <taxon>Deinococcus</taxon>
    </lineage>
</organism>
<feature type="active site" description="Proton acceptor" evidence="6">
    <location>
        <position position="348"/>
    </location>
</feature>
<dbReference type="PROSITE" id="PS00098">
    <property type="entry name" value="THIOLASE_1"/>
    <property type="match status" value="1"/>
</dbReference>
<dbReference type="InterPro" id="IPR002155">
    <property type="entry name" value="Thiolase"/>
</dbReference>
<accession>A0A172T8Y2</accession>
<dbReference type="RefSeq" id="WP_064014325.1">
    <property type="nucleotide sequence ID" value="NZ_CP011387.1"/>
</dbReference>
<feature type="domain" description="Thiolase N-terminal" evidence="8">
    <location>
        <begin position="7"/>
        <end position="261"/>
    </location>
</feature>
<gene>
    <name evidence="10" type="ORF">SU48_05210</name>
</gene>
<dbReference type="InterPro" id="IPR020616">
    <property type="entry name" value="Thiolase_N"/>
</dbReference>
<evidence type="ECO:0000259" key="9">
    <source>
        <dbReference type="Pfam" id="PF02803"/>
    </source>
</evidence>
<keyword evidence="3 7" id="KW-0808">Transferase</keyword>
<dbReference type="Pfam" id="PF00108">
    <property type="entry name" value="Thiolase_N"/>
    <property type="match status" value="1"/>
</dbReference>
<evidence type="ECO:0000256" key="3">
    <source>
        <dbReference type="ARBA" id="ARBA00022679"/>
    </source>
</evidence>
<evidence type="ECO:0000256" key="5">
    <source>
        <dbReference type="ARBA" id="ARBA00024073"/>
    </source>
</evidence>
<evidence type="ECO:0000256" key="7">
    <source>
        <dbReference type="RuleBase" id="RU003557"/>
    </source>
</evidence>
<dbReference type="NCBIfam" id="TIGR01930">
    <property type="entry name" value="AcCoA-C-Actrans"/>
    <property type="match status" value="1"/>
</dbReference>
<dbReference type="Gene3D" id="3.40.47.10">
    <property type="match status" value="1"/>
</dbReference>
<protein>
    <recommendedName>
        <fullName evidence="5">acetyl-CoA C-acyltransferase</fullName>
        <ecNumber evidence="5">2.3.1.16</ecNumber>
    </recommendedName>
</protein>
<evidence type="ECO:0000256" key="1">
    <source>
        <dbReference type="ARBA" id="ARBA00005189"/>
    </source>
</evidence>
<comment type="pathway">
    <text evidence="1">Lipid metabolism.</text>
</comment>
<evidence type="ECO:0000259" key="8">
    <source>
        <dbReference type="Pfam" id="PF00108"/>
    </source>
</evidence>
<name>A0A172T8Y2_9DEIO</name>
<dbReference type="InterPro" id="IPR020615">
    <property type="entry name" value="Thiolase_acyl_enz_int_AS"/>
</dbReference>
<feature type="domain" description="Thiolase C-terminal" evidence="9">
    <location>
        <begin position="270"/>
        <end position="390"/>
    </location>
</feature>
<dbReference type="KEGG" id="dpu:SU48_05210"/>
<dbReference type="SUPFAM" id="SSF53901">
    <property type="entry name" value="Thiolase-like"/>
    <property type="match status" value="2"/>
</dbReference>
<dbReference type="InterPro" id="IPR020617">
    <property type="entry name" value="Thiolase_C"/>
</dbReference>
<evidence type="ECO:0000256" key="2">
    <source>
        <dbReference type="ARBA" id="ARBA00010982"/>
    </source>
</evidence>
<dbReference type="InterPro" id="IPR020610">
    <property type="entry name" value="Thiolase_AS"/>
</dbReference>
<reference evidence="10 11" key="1">
    <citation type="submission" date="2015-01" db="EMBL/GenBank/DDBJ databases">
        <title>Deinococcus puniceus/DY1/ whole genome sequencing.</title>
        <authorList>
            <person name="Kim M.K."/>
            <person name="Srinivasan S."/>
            <person name="Lee J.-J."/>
        </authorList>
    </citation>
    <scope>NUCLEOTIDE SEQUENCE [LARGE SCALE GENOMIC DNA]</scope>
    <source>
        <strain evidence="10 11">DY1</strain>
    </source>
</reference>